<dbReference type="Gene3D" id="3.30.1330.100">
    <property type="entry name" value="CofE-like"/>
    <property type="match status" value="1"/>
</dbReference>
<reference evidence="2" key="1">
    <citation type="journal article" date="2014" name="Front. Microbiol.">
        <title>High frequency of phylogenetically diverse reductive dehalogenase-homologous genes in deep subseafloor sedimentary metagenomes.</title>
        <authorList>
            <person name="Kawai M."/>
            <person name="Futagami T."/>
            <person name="Toyoda A."/>
            <person name="Takaki Y."/>
            <person name="Nishi S."/>
            <person name="Hori S."/>
            <person name="Arai W."/>
            <person name="Tsubouchi T."/>
            <person name="Morono Y."/>
            <person name="Uchiyama I."/>
            <person name="Ito T."/>
            <person name="Fujiyama A."/>
            <person name="Inagaki F."/>
            <person name="Takami H."/>
        </authorList>
    </citation>
    <scope>NUCLEOTIDE SEQUENCE</scope>
    <source>
        <strain evidence="2">Expedition CK06-06</strain>
    </source>
</reference>
<dbReference type="SUPFAM" id="SSF144010">
    <property type="entry name" value="CofE-like"/>
    <property type="match status" value="1"/>
</dbReference>
<dbReference type="Pfam" id="PF01996">
    <property type="entry name" value="F420_ligase"/>
    <property type="match status" value="1"/>
</dbReference>
<accession>X1FZJ1</accession>
<feature type="domain" description="Coenzyme F420:L-glutamate ligase-like" evidence="1">
    <location>
        <begin position="2"/>
        <end position="60"/>
    </location>
</feature>
<dbReference type="PANTHER" id="PTHR47917:SF1">
    <property type="entry name" value="COENZYME F420:L-GLUTAMATE LIGASE"/>
    <property type="match status" value="1"/>
</dbReference>
<comment type="caution">
    <text evidence="2">The sequence shown here is derived from an EMBL/GenBank/DDBJ whole genome shotgun (WGS) entry which is preliminary data.</text>
</comment>
<dbReference type="EMBL" id="BARU01010591">
    <property type="protein sequence ID" value="GAH34764.1"/>
    <property type="molecule type" value="Genomic_DNA"/>
</dbReference>
<proteinExistence type="predicted"/>
<organism evidence="2">
    <name type="scientific">marine sediment metagenome</name>
    <dbReference type="NCBI Taxonomy" id="412755"/>
    <lineage>
        <taxon>unclassified sequences</taxon>
        <taxon>metagenomes</taxon>
        <taxon>ecological metagenomes</taxon>
    </lineage>
</organism>
<evidence type="ECO:0000313" key="2">
    <source>
        <dbReference type="EMBL" id="GAH34764.1"/>
    </source>
</evidence>
<gene>
    <name evidence="2" type="ORF">S03H2_20149</name>
</gene>
<protein>
    <recommendedName>
        <fullName evidence="1">Coenzyme F420:L-glutamate ligase-like domain-containing protein</fullName>
    </recommendedName>
</protein>
<dbReference type="InterPro" id="IPR002847">
    <property type="entry name" value="F420-0_gamma-glut_ligase-dom"/>
</dbReference>
<feature type="non-terminal residue" evidence="2">
    <location>
        <position position="1"/>
    </location>
</feature>
<dbReference type="GO" id="GO:0052618">
    <property type="term" value="F:coenzyme F420-0:L-glutamate ligase activity"/>
    <property type="evidence" value="ECO:0007669"/>
    <property type="project" value="TreeGrafter"/>
</dbReference>
<dbReference type="AlphaFoldDB" id="X1FZJ1"/>
<name>X1FZJ1_9ZZZZ</name>
<evidence type="ECO:0000259" key="1">
    <source>
        <dbReference type="Pfam" id="PF01996"/>
    </source>
</evidence>
<sequence>AINVAIGSYNFSVIDDAKGREDIFGFKLKSTVVALADEVCSAAELVMGQAGEMIPVAIIRSAISSPSLIIGNSNGIISIWCI</sequence>
<dbReference type="PANTHER" id="PTHR47917">
    <property type="match status" value="1"/>
</dbReference>